<evidence type="ECO:0000313" key="3">
    <source>
        <dbReference type="Proteomes" id="UP001595962"/>
    </source>
</evidence>
<keyword evidence="3" id="KW-1185">Reference proteome</keyword>
<comment type="caution">
    <text evidence="2">The sequence shown here is derived from an EMBL/GenBank/DDBJ whole genome shotgun (WGS) entry which is preliminary data.</text>
</comment>
<keyword evidence="1" id="KW-0732">Signal</keyword>
<protein>
    <submittedName>
        <fullName evidence="2">FG-GAP repeat domain-containing protein</fullName>
    </submittedName>
</protein>
<dbReference type="Proteomes" id="UP001595962">
    <property type="component" value="Unassembled WGS sequence"/>
</dbReference>
<evidence type="ECO:0000313" key="2">
    <source>
        <dbReference type="EMBL" id="MFC4655130.1"/>
    </source>
</evidence>
<feature type="signal peptide" evidence="1">
    <location>
        <begin position="1"/>
        <end position="18"/>
    </location>
</feature>
<gene>
    <name evidence="2" type="ORF">ACFO3I_08910</name>
</gene>
<accession>A0ABV9JLM6</accession>
<dbReference type="SUPFAM" id="SSF69318">
    <property type="entry name" value="Integrin alpha N-terminal domain"/>
    <property type="match status" value="1"/>
</dbReference>
<name>A0ABV9JLM6_9GAMM</name>
<proteinExistence type="predicted"/>
<dbReference type="RefSeq" id="WP_377333486.1">
    <property type="nucleotide sequence ID" value="NZ_JBHSGB010000008.1"/>
</dbReference>
<dbReference type="EMBL" id="JBHSGB010000008">
    <property type="protein sequence ID" value="MFC4655130.1"/>
    <property type="molecule type" value="Genomic_DNA"/>
</dbReference>
<organism evidence="2 3">
    <name type="scientific">Rheinheimera marina</name>
    <dbReference type="NCBI Taxonomy" id="1774958"/>
    <lineage>
        <taxon>Bacteria</taxon>
        <taxon>Pseudomonadati</taxon>
        <taxon>Pseudomonadota</taxon>
        <taxon>Gammaproteobacteria</taxon>
        <taxon>Chromatiales</taxon>
        <taxon>Chromatiaceae</taxon>
        <taxon>Rheinheimera</taxon>
    </lineage>
</organism>
<evidence type="ECO:0000256" key="1">
    <source>
        <dbReference type="SAM" id="SignalP"/>
    </source>
</evidence>
<feature type="chain" id="PRO_5046556615" evidence="1">
    <location>
        <begin position="19"/>
        <end position="478"/>
    </location>
</feature>
<reference evidence="3" key="1">
    <citation type="journal article" date="2019" name="Int. J. Syst. Evol. Microbiol.">
        <title>The Global Catalogue of Microorganisms (GCM) 10K type strain sequencing project: providing services to taxonomists for standard genome sequencing and annotation.</title>
        <authorList>
            <consortium name="The Broad Institute Genomics Platform"/>
            <consortium name="The Broad Institute Genome Sequencing Center for Infectious Disease"/>
            <person name="Wu L."/>
            <person name="Ma J."/>
        </authorList>
    </citation>
    <scope>NUCLEOTIDE SEQUENCE [LARGE SCALE GENOMIC DNA]</scope>
    <source>
        <strain evidence="3">DT28</strain>
    </source>
</reference>
<dbReference type="Gene3D" id="2.130.10.130">
    <property type="entry name" value="Integrin alpha, N-terminal"/>
    <property type="match status" value="1"/>
</dbReference>
<sequence>MKKRMSVLLALLATPVLAQNFVQQQVQLQHPANGDMVLMPKAKVLLQSGHSDTQRWLSWVDLTTQQASLLGLPAHAQFFQQASLAGQASESLVLLGTEGISRYDAASQSWSRLINTESLYRAVDQKRLPSLDFVLDVNKDGLSDFLIPDFQAYHLYLQQTDGSFNSFSLPVQSRVLVYQAEPGYRSKKPYRLDLNQDGMTDIAFQQDDQLLVYLQQPGGFSTEPKLVELQLGLTPDNQAELRGGDGRSFQGLQLRRLFDMKDLNADGLADIVVRQEQFQDAVEQSYSYRVHYAVAGAQRLSWPAEPGGLINTKGIQSEPLFIDLNGDQKLDFYTPAAEFGIGKLVRALLAGTAGLELQFFPQLASGQYPQRPVYRQDATAQVSIGSAQVNLPVLKVLSSANAPALLLIGDEDHLKIYASAKEKLFSSKSVRLKQPVPLNGMTAEAMDLDQNGKMDLVLPFTHQDPPEVRNQLHFLLQQ</sequence>
<dbReference type="InterPro" id="IPR028994">
    <property type="entry name" value="Integrin_alpha_N"/>
</dbReference>